<keyword evidence="1" id="KW-0472">Membrane</keyword>
<gene>
    <name evidence="2" type="ORF">Acr_22g0003890</name>
</gene>
<dbReference type="EMBL" id="BJWL01000022">
    <property type="protein sequence ID" value="GFZ10991.1"/>
    <property type="molecule type" value="Genomic_DNA"/>
</dbReference>
<organism evidence="2 3">
    <name type="scientific">Actinidia rufa</name>
    <dbReference type="NCBI Taxonomy" id="165716"/>
    <lineage>
        <taxon>Eukaryota</taxon>
        <taxon>Viridiplantae</taxon>
        <taxon>Streptophyta</taxon>
        <taxon>Embryophyta</taxon>
        <taxon>Tracheophyta</taxon>
        <taxon>Spermatophyta</taxon>
        <taxon>Magnoliopsida</taxon>
        <taxon>eudicotyledons</taxon>
        <taxon>Gunneridae</taxon>
        <taxon>Pentapetalae</taxon>
        <taxon>asterids</taxon>
        <taxon>Ericales</taxon>
        <taxon>Actinidiaceae</taxon>
        <taxon>Actinidia</taxon>
    </lineage>
</organism>
<dbReference type="AlphaFoldDB" id="A0A7J0GJS9"/>
<sequence length="141" mass="15712">MLEVLDLDPSRLDLSTTSFVVNRLTSDRLHCRSPDLRRIKSGLDSNSPRRCSPDLRQASSSLLGLRQPSWWPLQTSTTTSSPFFIFVFVREALTVLALTKVFFDGDEPRRLWRVWDIAASVVSVVCCGSVCGVCCGFVVSV</sequence>
<evidence type="ECO:0000313" key="3">
    <source>
        <dbReference type="Proteomes" id="UP000585474"/>
    </source>
</evidence>
<protein>
    <submittedName>
        <fullName evidence="2">Uncharacterized protein</fullName>
    </submittedName>
</protein>
<proteinExistence type="predicted"/>
<name>A0A7J0GJS9_9ERIC</name>
<feature type="transmembrane region" description="Helical" evidence="1">
    <location>
        <begin position="115"/>
        <end position="139"/>
    </location>
</feature>
<keyword evidence="1" id="KW-1133">Transmembrane helix</keyword>
<evidence type="ECO:0000256" key="1">
    <source>
        <dbReference type="SAM" id="Phobius"/>
    </source>
</evidence>
<keyword evidence="1" id="KW-0812">Transmembrane</keyword>
<comment type="caution">
    <text evidence="2">The sequence shown here is derived from an EMBL/GenBank/DDBJ whole genome shotgun (WGS) entry which is preliminary data.</text>
</comment>
<evidence type="ECO:0000313" key="2">
    <source>
        <dbReference type="EMBL" id="GFZ10991.1"/>
    </source>
</evidence>
<keyword evidence="3" id="KW-1185">Reference proteome</keyword>
<accession>A0A7J0GJS9</accession>
<reference evidence="2 3" key="1">
    <citation type="submission" date="2019-07" db="EMBL/GenBank/DDBJ databases">
        <title>De Novo Assembly of kiwifruit Actinidia rufa.</title>
        <authorList>
            <person name="Sugita-Konishi S."/>
            <person name="Sato K."/>
            <person name="Mori E."/>
            <person name="Abe Y."/>
            <person name="Kisaki G."/>
            <person name="Hamano K."/>
            <person name="Suezawa K."/>
            <person name="Otani M."/>
            <person name="Fukuda T."/>
            <person name="Manabe T."/>
            <person name="Gomi K."/>
            <person name="Tabuchi M."/>
            <person name="Akimitsu K."/>
            <person name="Kataoka I."/>
        </authorList>
    </citation>
    <scope>NUCLEOTIDE SEQUENCE [LARGE SCALE GENOMIC DNA]</scope>
    <source>
        <strain evidence="3">cv. Fuchu</strain>
    </source>
</reference>
<dbReference type="Proteomes" id="UP000585474">
    <property type="component" value="Unassembled WGS sequence"/>
</dbReference>